<evidence type="ECO:0000313" key="3">
    <source>
        <dbReference type="Proteomes" id="UP000717585"/>
    </source>
</evidence>
<feature type="compositionally biased region" description="Low complexity" evidence="1">
    <location>
        <begin position="199"/>
        <end position="215"/>
    </location>
</feature>
<organism evidence="2 3">
    <name type="scientific">Carpediemonas membranifera</name>
    <dbReference type="NCBI Taxonomy" id="201153"/>
    <lineage>
        <taxon>Eukaryota</taxon>
        <taxon>Metamonada</taxon>
        <taxon>Carpediemonas-like organisms</taxon>
        <taxon>Carpediemonas</taxon>
    </lineage>
</organism>
<evidence type="ECO:0000313" key="2">
    <source>
        <dbReference type="EMBL" id="KAG9390965.1"/>
    </source>
</evidence>
<dbReference type="AlphaFoldDB" id="A0A8J6AS64"/>
<dbReference type="Proteomes" id="UP000717585">
    <property type="component" value="Unassembled WGS sequence"/>
</dbReference>
<sequence length="348" mass="38474">MVLALALSPRSLSSHSPQPLSVSSGRAVPMTELSPEAALLSARFTRNDKESRKTRQITYVDMNDIKRRRKKDLEARGEDTPSEPNDTPPHDEAGSPATEEKSEEQKKPPTPAFMEYVTLDEAGGFRVTKGARSALLTPRQKKRQTLVMSEWTEEEPEPPFRGQSPGRTQSRLTRPVIQGRSEPVPTPRTAPVVMRAVNSSRRPSMTPRPTPRTQSLRATPCCVMPPSSMPLASVPLATVGSATRPRERMAATLPSPRFSDRPGTPAPLIRTPAMLPRPVSAAPPSRHRKNAGWDHAPKVRVDSPHLGDIRYDSRPRARALPQTRATTKTRPFVLRTALLAEERKGNTR</sequence>
<proteinExistence type="predicted"/>
<keyword evidence="3" id="KW-1185">Reference proteome</keyword>
<accession>A0A8J6AS64</accession>
<feature type="compositionally biased region" description="Basic and acidic residues" evidence="1">
    <location>
        <begin position="291"/>
        <end position="315"/>
    </location>
</feature>
<feature type="region of interest" description="Disordered" evidence="1">
    <location>
        <begin position="1"/>
        <end position="28"/>
    </location>
</feature>
<feature type="compositionally biased region" description="Basic and acidic residues" evidence="1">
    <location>
        <begin position="88"/>
        <end position="107"/>
    </location>
</feature>
<feature type="region of interest" description="Disordered" evidence="1">
    <location>
        <begin position="269"/>
        <end position="331"/>
    </location>
</feature>
<evidence type="ECO:0000256" key="1">
    <source>
        <dbReference type="SAM" id="MobiDB-lite"/>
    </source>
</evidence>
<protein>
    <submittedName>
        <fullName evidence="2">Uncharacterized protein</fullName>
    </submittedName>
</protein>
<feature type="region of interest" description="Disordered" evidence="1">
    <location>
        <begin position="149"/>
        <end position="218"/>
    </location>
</feature>
<gene>
    <name evidence="2" type="ORF">J8273_7238</name>
</gene>
<comment type="caution">
    <text evidence="2">The sequence shown here is derived from an EMBL/GenBank/DDBJ whole genome shotgun (WGS) entry which is preliminary data.</text>
</comment>
<feature type="region of interest" description="Disordered" evidence="1">
    <location>
        <begin position="44"/>
        <end position="111"/>
    </location>
</feature>
<reference evidence="2" key="1">
    <citation type="submission" date="2021-05" db="EMBL/GenBank/DDBJ databases">
        <title>A free-living protist that lacks canonical eukaryotic 1 DNA replication and segregation systems.</title>
        <authorList>
            <person name="Salas-Leiva D.E."/>
            <person name="Tromer E.C."/>
            <person name="Curtis B.A."/>
            <person name="Jerlstrom-Hultqvist J."/>
            <person name="Kolisko M."/>
            <person name="Yi Z."/>
            <person name="Salas-Leiva J.S."/>
            <person name="Gallot-Lavallee L."/>
            <person name="Kops G.J.P.L."/>
            <person name="Archibald J.M."/>
            <person name="Simpson A.G.B."/>
            <person name="Roger A.J."/>
        </authorList>
    </citation>
    <scope>NUCLEOTIDE SEQUENCE</scope>
    <source>
        <strain evidence="2">BICM</strain>
    </source>
</reference>
<dbReference type="EMBL" id="JAHDYR010000062">
    <property type="protein sequence ID" value="KAG9390965.1"/>
    <property type="molecule type" value="Genomic_DNA"/>
</dbReference>
<name>A0A8J6AS64_9EUKA</name>
<feature type="compositionally biased region" description="Low complexity" evidence="1">
    <location>
        <begin position="1"/>
        <end position="24"/>
    </location>
</feature>